<dbReference type="EMBL" id="CAJNOK010013141">
    <property type="protein sequence ID" value="CAF1178529.1"/>
    <property type="molecule type" value="Genomic_DNA"/>
</dbReference>
<evidence type="ECO:0000256" key="6">
    <source>
        <dbReference type="ARBA" id="ARBA00023049"/>
    </source>
</evidence>
<dbReference type="Proteomes" id="UP000663829">
    <property type="component" value="Unassembled WGS sequence"/>
</dbReference>
<organism evidence="7 11">
    <name type="scientific">Didymodactylos carnosus</name>
    <dbReference type="NCBI Taxonomy" id="1234261"/>
    <lineage>
        <taxon>Eukaryota</taxon>
        <taxon>Metazoa</taxon>
        <taxon>Spiralia</taxon>
        <taxon>Gnathifera</taxon>
        <taxon>Rotifera</taxon>
        <taxon>Eurotatoria</taxon>
        <taxon>Bdelloidea</taxon>
        <taxon>Philodinida</taxon>
        <taxon>Philodinidae</taxon>
        <taxon>Didymodactylos</taxon>
    </lineage>
</organism>
<evidence type="ECO:0000256" key="2">
    <source>
        <dbReference type="ARBA" id="ARBA00022670"/>
    </source>
</evidence>
<comment type="cofactor">
    <cofactor evidence="1">
        <name>Zn(2+)</name>
        <dbReference type="ChEBI" id="CHEBI:29105"/>
    </cofactor>
</comment>
<dbReference type="EMBL" id="CAJOBA010034668">
    <property type="protein sequence ID" value="CAF3989862.1"/>
    <property type="molecule type" value="Genomic_DNA"/>
</dbReference>
<accession>A0A814JIF5</accession>
<dbReference type="InterPro" id="IPR024079">
    <property type="entry name" value="MetalloPept_cat_dom_sf"/>
</dbReference>
<dbReference type="SUPFAM" id="SSF55486">
    <property type="entry name" value="Metalloproteases ('zincins'), catalytic domain"/>
    <property type="match status" value="1"/>
</dbReference>
<protein>
    <recommendedName>
        <fullName evidence="12">Archaemetzincin-2</fullName>
    </recommendedName>
</protein>
<keyword evidence="4" id="KW-0378">Hydrolase</keyword>
<dbReference type="EMBL" id="CAJOBC010003996">
    <property type="protein sequence ID" value="CAF3810033.1"/>
    <property type="molecule type" value="Genomic_DNA"/>
</dbReference>
<evidence type="ECO:0000256" key="3">
    <source>
        <dbReference type="ARBA" id="ARBA00022723"/>
    </source>
</evidence>
<dbReference type="EMBL" id="CAJNOQ010003996">
    <property type="protein sequence ID" value="CAF1039743.1"/>
    <property type="molecule type" value="Genomic_DNA"/>
</dbReference>
<dbReference type="GO" id="GO:0006508">
    <property type="term" value="P:proteolysis"/>
    <property type="evidence" value="ECO:0007669"/>
    <property type="project" value="UniProtKB-KW"/>
</dbReference>
<evidence type="ECO:0000256" key="5">
    <source>
        <dbReference type="ARBA" id="ARBA00022833"/>
    </source>
</evidence>
<keyword evidence="5" id="KW-0862">Zinc</keyword>
<keyword evidence="6" id="KW-0482">Metalloprotease</keyword>
<keyword evidence="3" id="KW-0479">Metal-binding</keyword>
<dbReference type="GO" id="GO:0008237">
    <property type="term" value="F:metallopeptidase activity"/>
    <property type="evidence" value="ECO:0007669"/>
    <property type="project" value="UniProtKB-KW"/>
</dbReference>
<dbReference type="Proteomes" id="UP000681722">
    <property type="component" value="Unassembled WGS sequence"/>
</dbReference>
<dbReference type="PANTHER" id="PTHR15910">
    <property type="entry name" value="ARCHAEMETZINCIN"/>
    <property type="match status" value="1"/>
</dbReference>
<name>A0A814JIF5_9BILA</name>
<dbReference type="PANTHER" id="PTHR15910:SF1">
    <property type="entry name" value="ARCHAEMETZINCIN-2"/>
    <property type="match status" value="1"/>
</dbReference>
<evidence type="ECO:0000256" key="1">
    <source>
        <dbReference type="ARBA" id="ARBA00001947"/>
    </source>
</evidence>
<dbReference type="CDD" id="cd11375">
    <property type="entry name" value="Peptidase_M54"/>
    <property type="match status" value="1"/>
</dbReference>
<dbReference type="Pfam" id="PF07998">
    <property type="entry name" value="Peptidase_M54"/>
    <property type="match status" value="1"/>
</dbReference>
<dbReference type="GO" id="GO:0046872">
    <property type="term" value="F:metal ion binding"/>
    <property type="evidence" value="ECO:0007669"/>
    <property type="project" value="UniProtKB-KW"/>
</dbReference>
<proteinExistence type="predicted"/>
<keyword evidence="2" id="KW-0645">Protease</keyword>
<evidence type="ECO:0000313" key="9">
    <source>
        <dbReference type="EMBL" id="CAF3810033.1"/>
    </source>
</evidence>
<dbReference type="Proteomes" id="UP000682733">
    <property type="component" value="Unassembled WGS sequence"/>
</dbReference>
<evidence type="ECO:0000256" key="4">
    <source>
        <dbReference type="ARBA" id="ARBA00022801"/>
    </source>
</evidence>
<evidence type="ECO:0008006" key="12">
    <source>
        <dbReference type="Google" id="ProtNLM"/>
    </source>
</evidence>
<evidence type="ECO:0000313" key="8">
    <source>
        <dbReference type="EMBL" id="CAF1178529.1"/>
    </source>
</evidence>
<comment type="caution">
    <text evidence="7">The sequence shown here is derived from an EMBL/GenBank/DDBJ whole genome shotgun (WGS) entry which is preliminary data.</text>
</comment>
<dbReference type="Gene3D" id="3.40.390.10">
    <property type="entry name" value="Collagenase (Catalytic Domain)"/>
    <property type="match status" value="1"/>
</dbReference>
<dbReference type="InterPro" id="IPR012962">
    <property type="entry name" value="Pept_M54_archaemetzincn"/>
</dbReference>
<keyword evidence="11" id="KW-1185">Reference proteome</keyword>
<dbReference type="OrthoDB" id="2365600at2759"/>
<evidence type="ECO:0000313" key="11">
    <source>
        <dbReference type="Proteomes" id="UP000663829"/>
    </source>
</evidence>
<dbReference type="AlphaFoldDB" id="A0A814JIF5"/>
<gene>
    <name evidence="7" type="ORF">GPM918_LOCUS15714</name>
    <name evidence="8" type="ORF">OVA965_LOCUS22943</name>
    <name evidence="9" type="ORF">SRO942_LOCUS15714</name>
    <name evidence="10" type="ORF">TMI583_LOCUS23659</name>
</gene>
<dbReference type="Proteomes" id="UP000677228">
    <property type="component" value="Unassembled WGS sequence"/>
</dbReference>
<sequence length="317" mass="36665">MTSKQFTPPTAEQRTKALGDTSKLDTDLLHALTVGINESFLPIPVPNDGDWLSIYEESGQTLKQFEKTKRTRPHSTYRTIYVQPIGECNHPRAPSLETICEFSSHFFPGCLVEILPSIDFDSKTMKQRLNPYTNQPQYLTTNLIDHLKKMQRKRSRDRRELFCVGITMADIYPRSSWNFVYGIASIEDGVGIYSFARLDPMFPGTPDDQFPCTEEERLLILKRAIGVFVHEVIHLFGLEHCIYYLCLMNGTNNGEEMDGQPLYLCPVCLRKMYSSLNGKTNPFDVKKIYRGISDLCRKLNFKDEMDWYENRLRMLDV</sequence>
<reference evidence="7" key="1">
    <citation type="submission" date="2021-02" db="EMBL/GenBank/DDBJ databases">
        <authorList>
            <person name="Nowell W R."/>
        </authorList>
    </citation>
    <scope>NUCLEOTIDE SEQUENCE</scope>
</reference>
<evidence type="ECO:0000313" key="7">
    <source>
        <dbReference type="EMBL" id="CAF1039743.1"/>
    </source>
</evidence>
<evidence type="ECO:0000313" key="10">
    <source>
        <dbReference type="EMBL" id="CAF3989862.1"/>
    </source>
</evidence>